<keyword evidence="1" id="KW-0175">Coiled coil</keyword>
<dbReference type="EMBL" id="JALGRD010000005">
    <property type="protein sequence ID" value="MCJ0973825.1"/>
    <property type="molecule type" value="Genomic_DNA"/>
</dbReference>
<accession>A0A9X1W3B0</accession>
<dbReference type="Proteomes" id="UP001139682">
    <property type="component" value="Unassembled WGS sequence"/>
</dbReference>
<reference evidence="3" key="1">
    <citation type="submission" date="2022-03" db="EMBL/GenBank/DDBJ databases">
        <title>Pseudomonas marianensis sp. nov., a marine bacterium isolated from deep-sea sediments of the Mariana Trench.</title>
        <authorList>
            <person name="Wei Y."/>
        </authorList>
    </citation>
    <scope>NUCLEOTIDE SEQUENCE</scope>
    <source>
        <strain evidence="3">PS1</strain>
    </source>
</reference>
<organism evidence="3 4">
    <name type="scientific">Stutzerimonas marianensis</name>
    <dbReference type="NCBI Taxonomy" id="2929513"/>
    <lineage>
        <taxon>Bacteria</taxon>
        <taxon>Pseudomonadati</taxon>
        <taxon>Pseudomonadota</taxon>
        <taxon>Gammaproteobacteria</taxon>
        <taxon>Pseudomonadales</taxon>
        <taxon>Pseudomonadaceae</taxon>
        <taxon>Stutzerimonas</taxon>
    </lineage>
</organism>
<keyword evidence="2" id="KW-0812">Transmembrane</keyword>
<keyword evidence="2" id="KW-0472">Membrane</keyword>
<evidence type="ECO:0000313" key="4">
    <source>
        <dbReference type="Proteomes" id="UP001139682"/>
    </source>
</evidence>
<evidence type="ECO:0000313" key="3">
    <source>
        <dbReference type="EMBL" id="MCJ0973825.1"/>
    </source>
</evidence>
<evidence type="ECO:0000256" key="2">
    <source>
        <dbReference type="SAM" id="Phobius"/>
    </source>
</evidence>
<name>A0A9X1W3B0_9GAMM</name>
<keyword evidence="4" id="KW-1185">Reference proteome</keyword>
<comment type="caution">
    <text evidence="3">The sequence shown here is derived from an EMBL/GenBank/DDBJ whole genome shotgun (WGS) entry which is preliminary data.</text>
</comment>
<evidence type="ECO:0000256" key="1">
    <source>
        <dbReference type="SAM" id="Coils"/>
    </source>
</evidence>
<protein>
    <submittedName>
        <fullName evidence="3">Uncharacterized protein</fullName>
    </submittedName>
</protein>
<proteinExistence type="predicted"/>
<dbReference type="AlphaFoldDB" id="A0A9X1W3B0"/>
<dbReference type="RefSeq" id="WP_243605945.1">
    <property type="nucleotide sequence ID" value="NZ_JALGRD010000005.1"/>
</dbReference>
<feature type="transmembrane region" description="Helical" evidence="2">
    <location>
        <begin position="6"/>
        <end position="27"/>
    </location>
</feature>
<feature type="coiled-coil region" evidence="1">
    <location>
        <begin position="53"/>
        <end position="80"/>
    </location>
</feature>
<sequence length="82" mass="9383">MSGLSVVWLMMGIAVCVVLVLTILLWLQWLRAEQRKAELSVLRHLVQSLGEVIHRLEREKAELAAGLRAEQGQVEQLKRRLI</sequence>
<keyword evidence="2" id="KW-1133">Transmembrane helix</keyword>
<gene>
    <name evidence="3" type="ORF">MST27_10630</name>
</gene>